<dbReference type="InterPro" id="IPR023850">
    <property type="entry name" value="MftB"/>
</dbReference>
<evidence type="ECO:0000313" key="2">
    <source>
        <dbReference type="Proteomes" id="UP001060414"/>
    </source>
</evidence>
<gene>
    <name evidence="1" type="primary">mftB</name>
    <name evidence="1" type="ORF">L9S41_14660</name>
</gene>
<dbReference type="RefSeq" id="WP_260747274.1">
    <property type="nucleotide sequence ID" value="NZ_CP092109.1"/>
</dbReference>
<name>A0ABY5ZIE0_9BACT</name>
<dbReference type="EMBL" id="CP092109">
    <property type="protein sequence ID" value="UWZ78912.1"/>
    <property type="molecule type" value="Genomic_DNA"/>
</dbReference>
<evidence type="ECO:0000313" key="1">
    <source>
        <dbReference type="EMBL" id="UWZ78912.1"/>
    </source>
</evidence>
<organism evidence="1 2">
    <name type="scientific">Geoalkalibacter halelectricus</name>
    <dbReference type="NCBI Taxonomy" id="2847045"/>
    <lineage>
        <taxon>Bacteria</taxon>
        <taxon>Pseudomonadati</taxon>
        <taxon>Thermodesulfobacteriota</taxon>
        <taxon>Desulfuromonadia</taxon>
        <taxon>Desulfuromonadales</taxon>
        <taxon>Geoalkalibacteraceae</taxon>
        <taxon>Geoalkalibacter</taxon>
    </lineage>
</organism>
<protein>
    <submittedName>
        <fullName evidence="1">Mycofactocin biosynthesis chaperone MftB</fullName>
    </submittedName>
</protein>
<accession>A0ABY5ZIE0</accession>
<dbReference type="Proteomes" id="UP001060414">
    <property type="component" value="Chromosome"/>
</dbReference>
<dbReference type="NCBIfam" id="TIGR03967">
    <property type="entry name" value="mycofact_MftB"/>
    <property type="match status" value="1"/>
</dbReference>
<reference evidence="1" key="1">
    <citation type="journal article" date="2022" name="Environ. Microbiol.">
        <title>Geoalkalibacter halelectricus SAP #1 sp. nov. possessing extracellular electron transfer and mineral#reducing capabilities from a haloalkaline environment.</title>
        <authorList>
            <person name="Yadav S."/>
            <person name="Singh R."/>
            <person name="Sundharam S.S."/>
            <person name="Chaudhary S."/>
            <person name="Krishnamurthi S."/>
            <person name="Patil S.A."/>
        </authorList>
    </citation>
    <scope>NUCLEOTIDE SEQUENCE</scope>
    <source>
        <strain evidence="1">SAP-1</strain>
    </source>
</reference>
<sequence length="85" mass="9293">MAAAGIQLHPACRVRQEGFGLLFYDSRGPRLLFAATGGLLPADFFSEVRGRAELPADLSRGQHQALGKLVQQLLDKGFLREQPIC</sequence>
<proteinExistence type="predicted"/>
<keyword evidence="2" id="KW-1185">Reference proteome</keyword>